<dbReference type="GO" id="GO:0003677">
    <property type="term" value="F:DNA binding"/>
    <property type="evidence" value="ECO:0007669"/>
    <property type="project" value="UniProtKB-KW"/>
</dbReference>
<dbReference type="Proteomes" id="UP001163821">
    <property type="component" value="Unassembled WGS sequence"/>
</dbReference>
<evidence type="ECO:0000259" key="2">
    <source>
        <dbReference type="Pfam" id="PF18291"/>
    </source>
</evidence>
<dbReference type="RefSeq" id="WP_282593626.1">
    <property type="nucleotide sequence ID" value="NZ_JAPAAF010000094.1"/>
</dbReference>
<sequence>MITVKGVPRRNPMEPEAAPKFYASAVHAAKVDLDGLATAVSERCSLRRADVHGVLVALMDLIPNELLNGKIISLGDLGSFYVSVKSDGTEMVEDLLPSLVKGHKIQYRPTKELKKKLRMLDVSISG</sequence>
<accession>A0AA41YAI8</accession>
<dbReference type="Pfam" id="PF18291">
    <property type="entry name" value="HU-HIG"/>
    <property type="match status" value="1"/>
</dbReference>
<dbReference type="SUPFAM" id="SSF47729">
    <property type="entry name" value="IHF-like DNA-binding proteins"/>
    <property type="match status" value="1"/>
</dbReference>
<reference evidence="3" key="1">
    <citation type="submission" date="2022-10" db="EMBL/GenBank/DDBJ databases">
        <title>Gaoshiqiia sediminis gen. nov., sp. nov., isolated from coastal sediment.</title>
        <authorList>
            <person name="Yu W.X."/>
            <person name="Mu D.S."/>
            <person name="Du J.Z."/>
            <person name="Liang Y.Q."/>
        </authorList>
    </citation>
    <scope>NUCLEOTIDE SEQUENCE</scope>
    <source>
        <strain evidence="3">A06</strain>
    </source>
</reference>
<keyword evidence="4" id="KW-1185">Reference proteome</keyword>
<keyword evidence="1 3" id="KW-0238">DNA-binding</keyword>
<dbReference type="InterPro" id="IPR041607">
    <property type="entry name" value="HU-HIG"/>
</dbReference>
<comment type="caution">
    <text evidence="3">The sequence shown here is derived from an EMBL/GenBank/DDBJ whole genome shotgun (WGS) entry which is preliminary data.</text>
</comment>
<dbReference type="InterPro" id="IPR010992">
    <property type="entry name" value="IHF-like_DNA-bd_dom_sf"/>
</dbReference>
<evidence type="ECO:0000313" key="3">
    <source>
        <dbReference type="EMBL" id="MCW0485040.1"/>
    </source>
</evidence>
<feature type="domain" description="HU" evidence="2">
    <location>
        <begin position="10"/>
        <end position="119"/>
    </location>
</feature>
<gene>
    <name evidence="3" type="ORF">N2K84_20090</name>
</gene>
<organism evidence="3 4">
    <name type="scientific">Gaoshiqia sediminis</name>
    <dbReference type="NCBI Taxonomy" id="2986998"/>
    <lineage>
        <taxon>Bacteria</taxon>
        <taxon>Pseudomonadati</taxon>
        <taxon>Bacteroidota</taxon>
        <taxon>Bacteroidia</taxon>
        <taxon>Marinilabiliales</taxon>
        <taxon>Prolixibacteraceae</taxon>
        <taxon>Gaoshiqia</taxon>
    </lineage>
</organism>
<evidence type="ECO:0000313" key="4">
    <source>
        <dbReference type="Proteomes" id="UP001163821"/>
    </source>
</evidence>
<proteinExistence type="predicted"/>
<dbReference type="NCBIfam" id="TIGR01201">
    <property type="entry name" value="HU_rel"/>
    <property type="match status" value="1"/>
</dbReference>
<dbReference type="InterPro" id="IPR005902">
    <property type="entry name" value="HU_DNA-bd_put"/>
</dbReference>
<name>A0AA41YAI8_9BACT</name>
<dbReference type="AlphaFoldDB" id="A0AA41YAI8"/>
<evidence type="ECO:0000256" key="1">
    <source>
        <dbReference type="ARBA" id="ARBA00023125"/>
    </source>
</evidence>
<dbReference type="Gene3D" id="4.10.520.10">
    <property type="entry name" value="IHF-like DNA-binding proteins"/>
    <property type="match status" value="1"/>
</dbReference>
<protein>
    <submittedName>
        <fullName evidence="3">HU family DNA-binding protein</fullName>
    </submittedName>
</protein>
<dbReference type="EMBL" id="JAPAAF010000094">
    <property type="protein sequence ID" value="MCW0485040.1"/>
    <property type="molecule type" value="Genomic_DNA"/>
</dbReference>